<dbReference type="AlphaFoldDB" id="A0A8K1G0L3"/>
<proteinExistence type="predicted"/>
<dbReference type="PANTHER" id="PTHR33332">
    <property type="entry name" value="REVERSE TRANSCRIPTASE DOMAIN-CONTAINING PROTEIN"/>
    <property type="match status" value="1"/>
</dbReference>
<dbReference type="Proteomes" id="UP000796761">
    <property type="component" value="Unassembled WGS sequence"/>
</dbReference>
<protein>
    <recommendedName>
        <fullName evidence="3">Reverse transcriptase</fullName>
    </recommendedName>
</protein>
<sequence length="256" mass="28705">MVTKLSKAIANKSVPTQTEPLKKDTSVKTPLCKECLSLSVVPGDGIKDPSCGANRVMRELADELLKLLSIIYDQSRLTGEVPDDWKLANMMPIDKKGRKGDLGNYRPVSLTLVPGKIMEQIIFASLDTEWLDNGRTERDLGVLVDSRLNMSQYCAQVSKKANGILACIRNSVASKTREVILLYSALVRPHFEYCVQFWAPQFRKDIEMLECVQRRARRLVKALEHKPYEERLRELVLFSLGKKGGSGVILSVPTPT</sequence>
<gene>
    <name evidence="1" type="ORF">HGM15179_017599</name>
</gene>
<evidence type="ECO:0008006" key="3">
    <source>
        <dbReference type="Google" id="ProtNLM"/>
    </source>
</evidence>
<evidence type="ECO:0000313" key="1">
    <source>
        <dbReference type="EMBL" id="TRZ09503.1"/>
    </source>
</evidence>
<organism evidence="1 2">
    <name type="scientific">Zosterops borbonicus</name>
    <dbReference type="NCBI Taxonomy" id="364589"/>
    <lineage>
        <taxon>Eukaryota</taxon>
        <taxon>Metazoa</taxon>
        <taxon>Chordata</taxon>
        <taxon>Craniata</taxon>
        <taxon>Vertebrata</taxon>
        <taxon>Euteleostomi</taxon>
        <taxon>Archelosauria</taxon>
        <taxon>Archosauria</taxon>
        <taxon>Dinosauria</taxon>
        <taxon>Saurischia</taxon>
        <taxon>Theropoda</taxon>
        <taxon>Coelurosauria</taxon>
        <taxon>Aves</taxon>
        <taxon>Neognathae</taxon>
        <taxon>Neoaves</taxon>
        <taxon>Telluraves</taxon>
        <taxon>Australaves</taxon>
        <taxon>Passeriformes</taxon>
        <taxon>Sylvioidea</taxon>
        <taxon>Zosteropidae</taxon>
        <taxon>Zosterops</taxon>
    </lineage>
</organism>
<name>A0A8K1G0L3_9PASS</name>
<comment type="caution">
    <text evidence="1">The sequence shown here is derived from an EMBL/GenBank/DDBJ whole genome shotgun (WGS) entry which is preliminary data.</text>
</comment>
<dbReference type="OrthoDB" id="276744at2759"/>
<reference evidence="1" key="1">
    <citation type="submission" date="2019-04" db="EMBL/GenBank/DDBJ databases">
        <title>Genome assembly of Zosterops borbonicus 15179.</title>
        <authorList>
            <person name="Leroy T."/>
            <person name="Anselmetti Y."/>
            <person name="Tilak M.-K."/>
            <person name="Nabholz B."/>
        </authorList>
    </citation>
    <scope>NUCLEOTIDE SEQUENCE</scope>
    <source>
        <strain evidence="1">HGM_15179</strain>
        <tissue evidence="1">Muscle</tissue>
    </source>
</reference>
<keyword evidence="2" id="KW-1185">Reference proteome</keyword>
<evidence type="ECO:0000313" key="2">
    <source>
        <dbReference type="Proteomes" id="UP000796761"/>
    </source>
</evidence>
<accession>A0A8K1G0L3</accession>
<dbReference type="EMBL" id="SWJQ01001059">
    <property type="protein sequence ID" value="TRZ09503.1"/>
    <property type="molecule type" value="Genomic_DNA"/>
</dbReference>